<evidence type="ECO:0000313" key="3">
    <source>
        <dbReference type="Proteomes" id="UP000887013"/>
    </source>
</evidence>
<dbReference type="EMBL" id="BMAW01042729">
    <property type="protein sequence ID" value="GFS35754.1"/>
    <property type="molecule type" value="Genomic_DNA"/>
</dbReference>
<dbReference type="AlphaFoldDB" id="A0A8X6J508"/>
<protein>
    <submittedName>
        <fullName evidence="2">Uncharacterized protein</fullName>
    </submittedName>
</protein>
<name>A0A8X6J508_NEPPI</name>
<organism evidence="2 3">
    <name type="scientific">Nephila pilipes</name>
    <name type="common">Giant wood spider</name>
    <name type="synonym">Nephila maculata</name>
    <dbReference type="NCBI Taxonomy" id="299642"/>
    <lineage>
        <taxon>Eukaryota</taxon>
        <taxon>Metazoa</taxon>
        <taxon>Ecdysozoa</taxon>
        <taxon>Arthropoda</taxon>
        <taxon>Chelicerata</taxon>
        <taxon>Arachnida</taxon>
        <taxon>Araneae</taxon>
        <taxon>Araneomorphae</taxon>
        <taxon>Entelegynae</taxon>
        <taxon>Araneoidea</taxon>
        <taxon>Nephilidae</taxon>
        <taxon>Nephila</taxon>
    </lineage>
</organism>
<accession>A0A8X6J508</accession>
<dbReference type="Proteomes" id="UP000887013">
    <property type="component" value="Unassembled WGS sequence"/>
</dbReference>
<sequence length="83" mass="9528">MKSSNPRPIQYKKKSNPPKERRLTTRRIKAADEDCAKPSPWHRFVRMWDNPSRQQQIKWHSQSSIVNNSGRPVTSIGGTDGLG</sequence>
<comment type="caution">
    <text evidence="2">The sequence shown here is derived from an EMBL/GenBank/DDBJ whole genome shotgun (WGS) entry which is preliminary data.</text>
</comment>
<evidence type="ECO:0000256" key="1">
    <source>
        <dbReference type="SAM" id="MobiDB-lite"/>
    </source>
</evidence>
<evidence type="ECO:0000313" key="2">
    <source>
        <dbReference type="EMBL" id="GFS35754.1"/>
    </source>
</evidence>
<feature type="region of interest" description="Disordered" evidence="1">
    <location>
        <begin position="1"/>
        <end position="25"/>
    </location>
</feature>
<feature type="region of interest" description="Disordered" evidence="1">
    <location>
        <begin position="53"/>
        <end position="83"/>
    </location>
</feature>
<keyword evidence="3" id="KW-1185">Reference proteome</keyword>
<proteinExistence type="predicted"/>
<reference evidence="2" key="1">
    <citation type="submission" date="2020-08" db="EMBL/GenBank/DDBJ databases">
        <title>Multicomponent nature underlies the extraordinary mechanical properties of spider dragline silk.</title>
        <authorList>
            <person name="Kono N."/>
            <person name="Nakamura H."/>
            <person name="Mori M."/>
            <person name="Yoshida Y."/>
            <person name="Ohtoshi R."/>
            <person name="Malay A.D."/>
            <person name="Moran D.A.P."/>
            <person name="Tomita M."/>
            <person name="Numata K."/>
            <person name="Arakawa K."/>
        </authorList>
    </citation>
    <scope>NUCLEOTIDE SEQUENCE</scope>
</reference>
<feature type="compositionally biased region" description="Polar residues" evidence="1">
    <location>
        <begin position="53"/>
        <end position="72"/>
    </location>
</feature>
<gene>
    <name evidence="2" type="ORF">NPIL_434781</name>
</gene>